<feature type="signal peptide" evidence="1">
    <location>
        <begin position="1"/>
        <end position="18"/>
    </location>
</feature>
<accession>A0A2S7I435</accession>
<protein>
    <recommendedName>
        <fullName evidence="2">DUF7948 domain-containing protein</fullName>
    </recommendedName>
</protein>
<sequence length="1346" mass="150840">MKKLYFLFIFSFFISVFSQQKLQSQSDFYFYENKGQIIDQKGNANSKVKYLFNSGGLNVQIKKEGFSYDVYEVEKTKKKKSKVESSLTALDRKPKDEFDYKFKFHRVDIDFLNANKNPEIIAEGKSTDYENYYNIPHKPEGITQVHRYQKITYKNIYPNVDLVFFKPKDTAKTIEYNFIIHPKGKISDIKLKFKGAKTKLKDGKLSMNLRFGEMQENIPHSWIEEPSKKTDLSVQFKEIENGVFGFAAPQDSFEKTVVIDPVPTRIWKVRNSNGSHHRRINKIVEKDNSIYTLDIRLAQYNIATNDYNENDWYSINYGYFAKFDANGNKIYGIYIGNHVKYDSSNGTNDVNDFAIDQENNIYIVGSAADDENGNNTITTPGAYKEHSSKYPYQYATTENCDGFILKLSNQGIKIWGTYFGDESYDTIINVVINSKNEVIFTGAVNNTNYISESIINAPVLKGPKNFYIAHFEKSGKFISAKKMSLYNSYDGRTFLAIDTHDNLYLGTNVGYTFTDIWQATPGTHQIDIIGNGNTCLMKFNKDFKYEWGTFYGGLNYYGDFHNIREGYTSLRGLEVNTNNEIIIAGVTNAIEKIATLGTHQNKISGNYTQDMFITKFNANGKQIWGTYYGDDSQSGISNDDNLYCLSVDENDNIFIGGYTGSKKNISTPNSYLDYYDIYNEGFFSKFSTEGKLIWGSYYEDPIDAIFANKNFIYTFGSTNVAKFYDCNASINIFSNSPVCPNTDIKLQASGGTSYSWTGPNGFTSIDQNPIIPNATSANSGTYSCVISGAGSCDGTFTVEVKVEDKTPPDPDIINLPDITGDCHTVVSTTPTATDNCSGKITATTTDALQYSIPGTYTITWKYDDGNGNTFSQTQKVIITSPALPTATSPQTFCAIDAPKISNISITGQNIIWYDNSGNVLNTATPLIDGTTYYASQTINGCESDKIAIQVKVNATPLATGNANQDFCTSRNAQIKDLAVTGTSLKFYDNLGNVLPNTTVLQNNTSYFVTQTLNNCESPKLEIKVTLTANSLPANDYQLTFCNDTTANSKTEDLRKYQENIISGSNAYSFEYYDQNNNPISDFANRNLIIGFNIFNVKVKSADGCWKMAQLKLQLNPKPVVNLPVNAEFCRGLSVDIDAGAGFKKYEWTKDSSPTVIWDKRIITISEAGKYTVEVTNSSDCKNTSSTLVNQSILANILKVEITNNDAKVLLSANGDFVYSLDNSNWQNNPEFPNLNNGSYTVYVKTKLGCIIGEMNFTIFDIPNTFTPNSDGINDTWKITGMENYPNSEITILDRFGTAVLKKIINGTFEWNGQINGRILPTGTYWYVLKVSDGRILQGYVLIKNRN</sequence>
<evidence type="ECO:0000313" key="3">
    <source>
        <dbReference type="EMBL" id="PPZ91348.1"/>
    </source>
</evidence>
<dbReference type="NCBIfam" id="TIGR04131">
    <property type="entry name" value="Bac_Flav_CTERM"/>
    <property type="match status" value="1"/>
</dbReference>
<evidence type="ECO:0000313" key="4">
    <source>
        <dbReference type="Proteomes" id="UP000238565"/>
    </source>
</evidence>
<dbReference type="Proteomes" id="UP000238565">
    <property type="component" value="Unassembled WGS sequence"/>
</dbReference>
<dbReference type="PANTHER" id="PTHR35580:SF1">
    <property type="entry name" value="PHYTASE-LIKE DOMAIN-CONTAINING PROTEIN"/>
    <property type="match status" value="1"/>
</dbReference>
<dbReference type="InterPro" id="IPR057708">
    <property type="entry name" value="DUF7948"/>
</dbReference>
<evidence type="ECO:0000256" key="1">
    <source>
        <dbReference type="SAM" id="SignalP"/>
    </source>
</evidence>
<dbReference type="Pfam" id="PF13585">
    <property type="entry name" value="CHU_C"/>
    <property type="match status" value="1"/>
</dbReference>
<reference evidence="3 4" key="1">
    <citation type="submission" date="2018-02" db="EMBL/GenBank/DDBJ databases">
        <title>Draft genome sequence of bacterial isolates from marine environment.</title>
        <authorList>
            <person name="Singh S.K."/>
            <person name="Hill R."/>
            <person name="Major S."/>
            <person name="Cai H."/>
            <person name="Li Y."/>
        </authorList>
    </citation>
    <scope>NUCLEOTIDE SEQUENCE [LARGE SCALE GENOMIC DNA]</scope>
    <source>
        <strain evidence="3 4">IMET F</strain>
    </source>
</reference>
<gene>
    <name evidence="3" type="ORF">C3729_07925</name>
</gene>
<dbReference type="InterPro" id="IPR013783">
    <property type="entry name" value="Ig-like_fold"/>
</dbReference>
<dbReference type="InterPro" id="IPR026341">
    <property type="entry name" value="T9SS_type_B"/>
</dbReference>
<dbReference type="Gene3D" id="2.60.40.10">
    <property type="entry name" value="Immunoglobulins"/>
    <property type="match status" value="2"/>
</dbReference>
<dbReference type="InterPro" id="IPR052918">
    <property type="entry name" value="Motility_Chemotaxis_Reg"/>
</dbReference>
<feature type="chain" id="PRO_5015484676" description="DUF7948 domain-containing protein" evidence="1">
    <location>
        <begin position="19"/>
        <end position="1346"/>
    </location>
</feature>
<feature type="domain" description="DUF7948" evidence="2">
    <location>
        <begin position="30"/>
        <end position="262"/>
    </location>
</feature>
<comment type="caution">
    <text evidence="3">The sequence shown here is derived from an EMBL/GenBank/DDBJ whole genome shotgun (WGS) entry which is preliminary data.</text>
</comment>
<proteinExistence type="predicted"/>
<dbReference type="Pfam" id="PF25778">
    <property type="entry name" value="DUF7948"/>
    <property type="match status" value="1"/>
</dbReference>
<organism evidence="3 4">
    <name type="scientific">Cloacibacterium normanense</name>
    <dbReference type="NCBI Taxonomy" id="237258"/>
    <lineage>
        <taxon>Bacteria</taxon>
        <taxon>Pseudomonadati</taxon>
        <taxon>Bacteroidota</taxon>
        <taxon>Flavobacteriia</taxon>
        <taxon>Flavobacteriales</taxon>
        <taxon>Weeksellaceae</taxon>
    </lineage>
</organism>
<evidence type="ECO:0000259" key="2">
    <source>
        <dbReference type="Pfam" id="PF25778"/>
    </source>
</evidence>
<dbReference type="RefSeq" id="WP_104793672.1">
    <property type="nucleotide sequence ID" value="NZ_PTPZ01000004.1"/>
</dbReference>
<keyword evidence="1" id="KW-0732">Signal</keyword>
<dbReference type="PANTHER" id="PTHR35580">
    <property type="entry name" value="CELL SURFACE GLYCOPROTEIN (S-LAYER PROTEIN)-LIKE PROTEIN"/>
    <property type="match status" value="1"/>
</dbReference>
<name>A0A2S7I435_9FLAO</name>
<dbReference type="EMBL" id="PTPZ01000004">
    <property type="protein sequence ID" value="PPZ91348.1"/>
    <property type="molecule type" value="Genomic_DNA"/>
</dbReference>